<proteinExistence type="predicted"/>
<evidence type="ECO:0000313" key="2">
    <source>
        <dbReference type="Proteomes" id="UP001162992"/>
    </source>
</evidence>
<name>A0ACC2CSM0_DIPCM</name>
<dbReference type="Proteomes" id="UP001162992">
    <property type="component" value="Chromosome 9"/>
</dbReference>
<sequence>MDDCVPVAIPMEVNLKLSSEDPSPLVDSTKYKKLVGMLIYLTTTRFDICFAVGVLSRFTNMPHENHWKQGMRVLRYLKGTLNYGITYGHGEILAGYCDSDWVGDYDARRPVSGYCFSLGSGIISWNSKKQATVALSSIEAEYKAACVAACEAVWMRRILADLGVPIHDATVLNCDSQSCMAIAKNPVFHARTKHIEIHYQYIRELIEDGVIELEYCPTNENGADIFTKALGSVQHSGHLFQLGLGPRQ</sequence>
<evidence type="ECO:0000313" key="1">
    <source>
        <dbReference type="EMBL" id="KAJ7544622.1"/>
    </source>
</evidence>
<dbReference type="EMBL" id="CM055100">
    <property type="protein sequence ID" value="KAJ7544622.1"/>
    <property type="molecule type" value="Genomic_DNA"/>
</dbReference>
<comment type="caution">
    <text evidence="1">The sequence shown here is derived from an EMBL/GenBank/DDBJ whole genome shotgun (WGS) entry which is preliminary data.</text>
</comment>
<accession>A0ACC2CSM0</accession>
<organism evidence="1 2">
    <name type="scientific">Diphasiastrum complanatum</name>
    <name type="common">Issler's clubmoss</name>
    <name type="synonym">Lycopodium complanatum</name>
    <dbReference type="NCBI Taxonomy" id="34168"/>
    <lineage>
        <taxon>Eukaryota</taxon>
        <taxon>Viridiplantae</taxon>
        <taxon>Streptophyta</taxon>
        <taxon>Embryophyta</taxon>
        <taxon>Tracheophyta</taxon>
        <taxon>Lycopodiopsida</taxon>
        <taxon>Lycopodiales</taxon>
        <taxon>Lycopodiaceae</taxon>
        <taxon>Lycopodioideae</taxon>
        <taxon>Diphasiastrum</taxon>
    </lineage>
</organism>
<reference evidence="2" key="1">
    <citation type="journal article" date="2024" name="Proc. Natl. Acad. Sci. U.S.A.">
        <title>Extraordinary preservation of gene collinearity over three hundred million years revealed in homosporous lycophytes.</title>
        <authorList>
            <person name="Li C."/>
            <person name="Wickell D."/>
            <person name="Kuo L.Y."/>
            <person name="Chen X."/>
            <person name="Nie B."/>
            <person name="Liao X."/>
            <person name="Peng D."/>
            <person name="Ji J."/>
            <person name="Jenkins J."/>
            <person name="Williams M."/>
            <person name="Shu S."/>
            <person name="Plott C."/>
            <person name="Barry K."/>
            <person name="Rajasekar S."/>
            <person name="Grimwood J."/>
            <person name="Han X."/>
            <person name="Sun S."/>
            <person name="Hou Z."/>
            <person name="He W."/>
            <person name="Dai G."/>
            <person name="Sun C."/>
            <person name="Schmutz J."/>
            <person name="Leebens-Mack J.H."/>
            <person name="Li F.W."/>
            <person name="Wang L."/>
        </authorList>
    </citation>
    <scope>NUCLEOTIDE SEQUENCE [LARGE SCALE GENOMIC DNA]</scope>
    <source>
        <strain evidence="2">cv. PW_Plant_1</strain>
    </source>
</reference>
<keyword evidence="2" id="KW-1185">Reference proteome</keyword>
<protein>
    <submittedName>
        <fullName evidence="1">Uncharacterized protein</fullName>
    </submittedName>
</protein>
<gene>
    <name evidence="1" type="ORF">O6H91_09G086400</name>
</gene>